<name>A0A2B8BEB6_9PROT</name>
<dbReference type="Proteomes" id="UP000225379">
    <property type="component" value="Unassembled WGS sequence"/>
</dbReference>
<reference evidence="3" key="1">
    <citation type="submission" date="2017-10" db="EMBL/GenBank/DDBJ databases">
        <authorList>
            <person name="Kravchenko I.K."/>
            <person name="Grouzdev D.S."/>
        </authorList>
    </citation>
    <scope>NUCLEOTIDE SEQUENCE [LARGE SCALE GENOMIC DNA]</scope>
    <source>
        <strain evidence="3">B2</strain>
    </source>
</reference>
<accession>A0A2B8BEB6</accession>
<organism evidence="2 3">
    <name type="scientific">Azospirillum palustre</name>
    <dbReference type="NCBI Taxonomy" id="2044885"/>
    <lineage>
        <taxon>Bacteria</taxon>
        <taxon>Pseudomonadati</taxon>
        <taxon>Pseudomonadota</taxon>
        <taxon>Alphaproteobacteria</taxon>
        <taxon>Rhodospirillales</taxon>
        <taxon>Azospirillaceae</taxon>
        <taxon>Azospirillum</taxon>
    </lineage>
</organism>
<evidence type="ECO:0000313" key="2">
    <source>
        <dbReference type="EMBL" id="PGH55883.1"/>
    </source>
</evidence>
<sequence>MDDAQGNISRRGLVAAEQAGRGGDRVLGHLTPGELVVPKSCQTPELMALFAKVAHGAGLDPNRFIVGSPEASKNPRTGLEEFLEGESGGVGDTGGNTGSAGASGGGSNSNGAGPMGGENAAHGANQFSTTDRDAAYGGGWSDSSGGIDGWLSDKVSQAFAAPTGRSLGVLGTGIGMVGGPVGMAMAAGPAVAETLGNAITGGIQDAFGVTADAPPGTVDYSYGDAGTGGSTKTDTREFVPEIRKRRGLLTRAS</sequence>
<feature type="compositionally biased region" description="Gly residues" evidence="1">
    <location>
        <begin position="86"/>
        <end position="116"/>
    </location>
</feature>
<dbReference type="EMBL" id="PDKW01000042">
    <property type="protein sequence ID" value="PGH55883.1"/>
    <property type="molecule type" value="Genomic_DNA"/>
</dbReference>
<dbReference type="AlphaFoldDB" id="A0A2B8BEB6"/>
<comment type="caution">
    <text evidence="2">The sequence shown here is derived from an EMBL/GenBank/DDBJ whole genome shotgun (WGS) entry which is preliminary data.</text>
</comment>
<keyword evidence="3" id="KW-1185">Reference proteome</keyword>
<protein>
    <submittedName>
        <fullName evidence="2">Uncharacterized protein</fullName>
    </submittedName>
</protein>
<proteinExistence type="predicted"/>
<dbReference type="RefSeq" id="WP_098738597.1">
    <property type="nucleotide sequence ID" value="NZ_PDKW01000042.1"/>
</dbReference>
<evidence type="ECO:0000313" key="3">
    <source>
        <dbReference type="Proteomes" id="UP000225379"/>
    </source>
</evidence>
<evidence type="ECO:0000256" key="1">
    <source>
        <dbReference type="SAM" id="MobiDB-lite"/>
    </source>
</evidence>
<feature type="region of interest" description="Disordered" evidence="1">
    <location>
        <begin position="82"/>
        <end position="136"/>
    </location>
</feature>
<dbReference type="OrthoDB" id="8482113at2"/>
<gene>
    <name evidence="2" type="ORF">CRT60_21770</name>
</gene>